<organism evidence="2 3">
    <name type="scientific">Rhizophagus irregularis</name>
    <dbReference type="NCBI Taxonomy" id="588596"/>
    <lineage>
        <taxon>Eukaryota</taxon>
        <taxon>Fungi</taxon>
        <taxon>Fungi incertae sedis</taxon>
        <taxon>Mucoromycota</taxon>
        <taxon>Glomeromycotina</taxon>
        <taxon>Glomeromycetes</taxon>
        <taxon>Glomerales</taxon>
        <taxon>Glomeraceae</taxon>
        <taxon>Rhizophagus</taxon>
    </lineage>
</organism>
<reference evidence="2 3" key="1">
    <citation type="submission" date="2017-10" db="EMBL/GenBank/DDBJ databases">
        <title>Extensive intraspecific genome diversity in a model arbuscular mycorrhizal fungus.</title>
        <authorList>
            <person name="Chen E.C.H."/>
            <person name="Morin E."/>
            <person name="Baudet D."/>
            <person name="Noel J."/>
            <person name="Ndikumana S."/>
            <person name="Charron P."/>
            <person name="St-Onge C."/>
            <person name="Giorgi J."/>
            <person name="Grigoriev I.V."/>
            <person name="Roux C."/>
            <person name="Martin F.M."/>
            <person name="Corradi N."/>
        </authorList>
    </citation>
    <scope>NUCLEOTIDE SEQUENCE [LARGE SCALE GENOMIC DNA]</scope>
    <source>
        <strain evidence="2 3">A1</strain>
    </source>
</reference>
<evidence type="ECO:0000313" key="3">
    <source>
        <dbReference type="Proteomes" id="UP000232688"/>
    </source>
</evidence>
<dbReference type="Proteomes" id="UP000232688">
    <property type="component" value="Unassembled WGS sequence"/>
</dbReference>
<dbReference type="AlphaFoldDB" id="A0A2N0QI45"/>
<comment type="caution">
    <text evidence="2">The sequence shown here is derived from an EMBL/GenBank/DDBJ whole genome shotgun (WGS) entry which is preliminary data.</text>
</comment>
<evidence type="ECO:0000313" key="2">
    <source>
        <dbReference type="EMBL" id="PKC50702.1"/>
    </source>
</evidence>
<feature type="non-terminal residue" evidence="2">
    <location>
        <position position="1"/>
    </location>
</feature>
<keyword evidence="1" id="KW-0812">Transmembrane</keyword>
<name>A0A2N0QI45_9GLOM</name>
<proteinExistence type="predicted"/>
<feature type="transmembrane region" description="Helical" evidence="1">
    <location>
        <begin position="12"/>
        <end position="38"/>
    </location>
</feature>
<dbReference type="EMBL" id="LLXH01009268">
    <property type="protein sequence ID" value="PKC50702.1"/>
    <property type="molecule type" value="Genomic_DNA"/>
</dbReference>
<protein>
    <submittedName>
        <fullName evidence="2">Uncharacterized protein</fullName>
    </submittedName>
</protein>
<accession>A0A2N0QI45</accession>
<sequence length="53" mass="6478">RYRLRFLILDRYWQIFRLLINISIGLRLWIGISIGSWIKGVSFQFLGFWIGKF</sequence>
<evidence type="ECO:0000256" key="1">
    <source>
        <dbReference type="SAM" id="Phobius"/>
    </source>
</evidence>
<reference evidence="2 3" key="2">
    <citation type="submission" date="2017-10" db="EMBL/GenBank/DDBJ databases">
        <title>Genome analyses suggest a sexual origin of heterokaryosis in a supposedly ancient asexual fungus.</title>
        <authorList>
            <person name="Corradi N."/>
            <person name="Sedzielewska K."/>
            <person name="Noel J."/>
            <person name="Charron P."/>
            <person name="Farinelli L."/>
            <person name="Marton T."/>
            <person name="Kruger M."/>
            <person name="Pelin A."/>
            <person name="Brachmann A."/>
            <person name="Corradi N."/>
        </authorList>
    </citation>
    <scope>NUCLEOTIDE SEQUENCE [LARGE SCALE GENOMIC DNA]</scope>
    <source>
        <strain evidence="2 3">A1</strain>
    </source>
</reference>
<gene>
    <name evidence="2" type="ORF">RhiirA1_485582</name>
</gene>
<dbReference type="VEuPathDB" id="FungiDB:RhiirA1_485582"/>
<keyword evidence="1" id="KW-1133">Transmembrane helix</keyword>
<keyword evidence="1" id="KW-0472">Membrane</keyword>